<dbReference type="PANTHER" id="PTHR36985">
    <property type="entry name" value="TRANSLOCATION AND ASSEMBLY MODULE SUBUNIT TAMB"/>
    <property type="match status" value="1"/>
</dbReference>
<sequence length="1245" mass="130126">MRTLVIITLIAFLAAAGWAQDTSQDDRGYLQALLEDNLSDAGREVRIKGFKGALSSSATIEELTIADDNGIWITLHNVALDWTRSALLAGKLEVNRLNAEEILLPRLPKGDAGLSPADAEATDFSLPELPVSIRIGEISADLVYLGQAVFGAEAELSVTGSAILGSGNGQANLAVSRTDGRGELTLDAGYSNLTSVLALKLDLREDEDGIAANLLGLPDRPALDLQIEGEDPLSYFTALITLASAGEPRLQGDIQIQSTQSPNEPGKQFSANLQGDLAPLFKPDYRRFFGDQSRLALEGVASDSGKVEISNLTLASAALVLSGQLELNADHWPVHFNLNGQLGDGTRIRLPISGPGTWVEKAQVAARFDAEQDNQWQADITFSELEQNALKVARGTLSATGVIGQSTVKSVSARLEVSVDGIENSDQALAKAMGTTLNGSADIDWQEDAPLEVSDLTLKSGDVQLEGDATLDGLSEGFPASGHLRIVADDLGRFGPLANRGLAGRADATLSGNGTLLGGAFDITLDAQTTDLNTSTPRLDPLLAGKSNMQLAVMRDTSGTELRKLAFINDALSANAAGRIDTDRGKLGITAQVFDISLVEPKLSGPARVASDFSWQAGGDVTLTALNLQVADATLNAAGSVSPERPGLPVTGNLQATINDLSRFAALSKHNLAGKLDLSLDGSGALQGQDFQVSASLNGNGVKTGIATLDQLIAGSLTFSTVSGRRGNQLDIRSLSLKSSQLQLDIKGDDNGTGPLQINGRLANLGLLAPGFDGPLSASGTIAHLGPDARDVAVALSAIGPGGTTANVQGNIVNYGERVDLALTGKAPMALANNFITPRSVQGNAAFDLRLSGPPTLSALSGTISTNDARLSLPALKFAVQNVAGTVSLASGSAQIDMAGQLRDGGRATVAGTINLATPFVGDISANLENAVLTDRILYETTVNGNVAIAGPLTGGARIGGELQLDETTVRIPSSTAAASVSLPDIQHLNEPANVRATRARAGLVKTAETKPGKPFPLSLTINAPNRIFVRGRGLDAELGGRLFLTGDTNNVVPSGFFQLIRGRLDILGKRLDLTEGLIDLRGALDPYLRFVAETQSDDISIQVIIEGLASEPEITFQSQPELPQEEVVSRLLFGRGLDTVSPFQAAQLASAVATLAGRSNNDIVGRLRDTVGLSDLDISSTEEGSTQVKAGAYLSKNIYSEVTADSEGRQEINLNLDINSRLTVKGGLDNEGGTGLGIFFEKDY</sequence>
<dbReference type="InterPro" id="IPR007452">
    <property type="entry name" value="TamB_C"/>
</dbReference>
<dbReference type="GO" id="GO:0097347">
    <property type="term" value="C:TAM protein secretion complex"/>
    <property type="evidence" value="ECO:0007669"/>
    <property type="project" value="TreeGrafter"/>
</dbReference>
<keyword evidence="4" id="KW-0472">Membrane</keyword>
<feature type="domain" description="Translocation and assembly module TamB C-terminal" evidence="6">
    <location>
        <begin position="900"/>
        <end position="1245"/>
    </location>
</feature>
<evidence type="ECO:0000256" key="5">
    <source>
        <dbReference type="SAM" id="SignalP"/>
    </source>
</evidence>
<keyword evidence="8" id="KW-1185">Reference proteome</keyword>
<accession>A0A1Y5R804</accession>
<dbReference type="AlphaFoldDB" id="A0A1Y5R804"/>
<feature type="signal peptide" evidence="5">
    <location>
        <begin position="1"/>
        <end position="19"/>
    </location>
</feature>
<reference evidence="7 8" key="1">
    <citation type="submission" date="2017-03" db="EMBL/GenBank/DDBJ databases">
        <authorList>
            <person name="Afonso C.L."/>
            <person name="Miller P.J."/>
            <person name="Scott M.A."/>
            <person name="Spackman E."/>
            <person name="Goraichik I."/>
            <person name="Dimitrov K.M."/>
            <person name="Suarez D.L."/>
            <person name="Swayne D.E."/>
        </authorList>
    </citation>
    <scope>NUCLEOTIDE SEQUENCE [LARGE SCALE GENOMIC DNA]</scope>
    <source>
        <strain evidence="7 8">CECT 8287</strain>
    </source>
</reference>
<dbReference type="OrthoDB" id="7784409at2"/>
<dbReference type="GO" id="GO:0009306">
    <property type="term" value="P:protein secretion"/>
    <property type="evidence" value="ECO:0007669"/>
    <property type="project" value="InterPro"/>
</dbReference>
<keyword evidence="2" id="KW-0812">Transmembrane</keyword>
<dbReference type="RefSeq" id="WP_139837653.1">
    <property type="nucleotide sequence ID" value="NZ_FWFL01000001.1"/>
</dbReference>
<evidence type="ECO:0000256" key="1">
    <source>
        <dbReference type="ARBA" id="ARBA00004167"/>
    </source>
</evidence>
<gene>
    <name evidence="7" type="primary">tamB</name>
    <name evidence="7" type="ORF">PEL8287_00180</name>
</gene>
<evidence type="ECO:0000256" key="3">
    <source>
        <dbReference type="ARBA" id="ARBA00022989"/>
    </source>
</evidence>
<dbReference type="Proteomes" id="UP000193827">
    <property type="component" value="Unassembled WGS sequence"/>
</dbReference>
<evidence type="ECO:0000313" key="8">
    <source>
        <dbReference type="Proteomes" id="UP000193827"/>
    </source>
</evidence>
<evidence type="ECO:0000256" key="2">
    <source>
        <dbReference type="ARBA" id="ARBA00022692"/>
    </source>
</evidence>
<dbReference type="PANTHER" id="PTHR36985:SF1">
    <property type="entry name" value="TRANSLOCATION AND ASSEMBLY MODULE SUBUNIT TAMB"/>
    <property type="match status" value="1"/>
</dbReference>
<proteinExistence type="predicted"/>
<evidence type="ECO:0000259" key="6">
    <source>
        <dbReference type="Pfam" id="PF04357"/>
    </source>
</evidence>
<evidence type="ECO:0000256" key="4">
    <source>
        <dbReference type="ARBA" id="ARBA00023136"/>
    </source>
</evidence>
<dbReference type="Pfam" id="PF04357">
    <property type="entry name" value="TamB"/>
    <property type="match status" value="1"/>
</dbReference>
<name>A0A1Y5R804_9RHOB</name>
<feature type="chain" id="PRO_5012011896" evidence="5">
    <location>
        <begin position="20"/>
        <end position="1245"/>
    </location>
</feature>
<dbReference type="EMBL" id="FWFL01000001">
    <property type="protein sequence ID" value="SLN10623.1"/>
    <property type="molecule type" value="Genomic_DNA"/>
</dbReference>
<keyword evidence="5" id="KW-0732">Signal</keyword>
<organism evidence="7 8">
    <name type="scientific">Roseovarius litorisediminis</name>
    <dbReference type="NCBI Taxonomy" id="1312363"/>
    <lineage>
        <taxon>Bacteria</taxon>
        <taxon>Pseudomonadati</taxon>
        <taxon>Pseudomonadota</taxon>
        <taxon>Alphaproteobacteria</taxon>
        <taxon>Rhodobacterales</taxon>
        <taxon>Roseobacteraceae</taxon>
        <taxon>Roseovarius</taxon>
    </lineage>
</organism>
<dbReference type="GO" id="GO:0005886">
    <property type="term" value="C:plasma membrane"/>
    <property type="evidence" value="ECO:0007669"/>
    <property type="project" value="InterPro"/>
</dbReference>
<protein>
    <submittedName>
        <fullName evidence="7">Translocation and assembly module TamB</fullName>
    </submittedName>
</protein>
<comment type="subcellular location">
    <subcellularLocation>
        <location evidence="1">Membrane</location>
        <topology evidence="1">Single-pass membrane protein</topology>
    </subcellularLocation>
</comment>
<keyword evidence="3" id="KW-1133">Transmembrane helix</keyword>
<evidence type="ECO:0000313" key="7">
    <source>
        <dbReference type="EMBL" id="SLN10623.1"/>
    </source>
</evidence>